<comment type="caution">
    <text evidence="2">The sequence shown here is derived from an EMBL/GenBank/DDBJ whole genome shotgun (WGS) entry which is preliminary data.</text>
</comment>
<feature type="compositionally biased region" description="Polar residues" evidence="1">
    <location>
        <begin position="12"/>
        <end position="23"/>
    </location>
</feature>
<evidence type="ECO:0000256" key="1">
    <source>
        <dbReference type="SAM" id="MobiDB-lite"/>
    </source>
</evidence>
<accession>A0A4Z1EQY4</accession>
<evidence type="ECO:0000313" key="2">
    <source>
        <dbReference type="EMBL" id="TGO11611.1"/>
    </source>
</evidence>
<evidence type="ECO:0000313" key="3">
    <source>
        <dbReference type="Proteomes" id="UP000297777"/>
    </source>
</evidence>
<proteinExistence type="predicted"/>
<dbReference type="EMBL" id="PQXH01000105">
    <property type="protein sequence ID" value="TGO11611.1"/>
    <property type="molecule type" value="Genomic_DNA"/>
</dbReference>
<dbReference type="Proteomes" id="UP000297777">
    <property type="component" value="Unassembled WGS sequence"/>
</dbReference>
<sequence>MFCGGVHKISSVGASNPTSNSFKNKPRGLPAVLEERPDRPRILAKAALKTSLIPSPMPYELFLQTPAKEEECSVESTGRIQTHHVDGVAGFEAKEERNNVSNRRKKRKLRRYIPADHIRIKF</sequence>
<protein>
    <submittedName>
        <fullName evidence="2">Uncharacterized protein</fullName>
    </submittedName>
</protein>
<name>A0A4Z1EQY4_9HELO</name>
<gene>
    <name evidence="2" type="ORF">BTUL_0105g00010</name>
</gene>
<dbReference type="AlphaFoldDB" id="A0A4Z1EQY4"/>
<feature type="region of interest" description="Disordered" evidence="1">
    <location>
        <begin position="1"/>
        <end position="32"/>
    </location>
</feature>
<keyword evidence="3" id="KW-1185">Reference proteome</keyword>
<reference evidence="2 3" key="1">
    <citation type="submission" date="2017-12" db="EMBL/GenBank/DDBJ databases">
        <title>Comparative genomics of Botrytis spp.</title>
        <authorList>
            <person name="Valero-Jimenez C.A."/>
            <person name="Tapia P."/>
            <person name="Veloso J."/>
            <person name="Silva-Moreno E."/>
            <person name="Staats M."/>
            <person name="Valdes J.H."/>
            <person name="Van Kan J.A.L."/>
        </authorList>
    </citation>
    <scope>NUCLEOTIDE SEQUENCE [LARGE SCALE GENOMIC DNA]</scope>
    <source>
        <strain evidence="2 3">Bt9001</strain>
    </source>
</reference>
<organism evidence="2 3">
    <name type="scientific">Botrytis tulipae</name>
    <dbReference type="NCBI Taxonomy" id="87230"/>
    <lineage>
        <taxon>Eukaryota</taxon>
        <taxon>Fungi</taxon>
        <taxon>Dikarya</taxon>
        <taxon>Ascomycota</taxon>
        <taxon>Pezizomycotina</taxon>
        <taxon>Leotiomycetes</taxon>
        <taxon>Helotiales</taxon>
        <taxon>Sclerotiniaceae</taxon>
        <taxon>Botrytis</taxon>
    </lineage>
</organism>